<proteinExistence type="predicted"/>
<sequence length="89" mass="9551">MKNLFAFAGLALVMAAPAAAESGAFSRDGYDFTYDMTTRDDVTLINGRNETTGQRFSLRVHGNRVSGLVGGQRVSFSRAVVGDAQYAAR</sequence>
<keyword evidence="1" id="KW-0732">Signal</keyword>
<evidence type="ECO:0000256" key="1">
    <source>
        <dbReference type="SAM" id="SignalP"/>
    </source>
</evidence>
<dbReference type="AlphaFoldDB" id="A0A2T5G0W4"/>
<dbReference type="EMBL" id="NWBU01000004">
    <property type="protein sequence ID" value="PTQ12787.1"/>
    <property type="molecule type" value="Genomic_DNA"/>
</dbReference>
<dbReference type="OrthoDB" id="7576649at2"/>
<name>A0A2T5G0W4_9SPHN</name>
<feature type="signal peptide" evidence="1">
    <location>
        <begin position="1"/>
        <end position="20"/>
    </location>
</feature>
<feature type="chain" id="PRO_5015688096" evidence="1">
    <location>
        <begin position="21"/>
        <end position="89"/>
    </location>
</feature>
<evidence type="ECO:0000313" key="3">
    <source>
        <dbReference type="Proteomes" id="UP000244162"/>
    </source>
</evidence>
<dbReference type="RefSeq" id="WP_133175312.1">
    <property type="nucleotide sequence ID" value="NZ_NWBU01000004.1"/>
</dbReference>
<gene>
    <name evidence="2" type="ORF">CLG96_01160</name>
</gene>
<accession>A0A2T5G0W4</accession>
<dbReference type="Proteomes" id="UP000244162">
    <property type="component" value="Unassembled WGS sequence"/>
</dbReference>
<evidence type="ECO:0000313" key="2">
    <source>
        <dbReference type="EMBL" id="PTQ12787.1"/>
    </source>
</evidence>
<comment type="caution">
    <text evidence="2">The sequence shown here is derived from an EMBL/GenBank/DDBJ whole genome shotgun (WGS) entry which is preliminary data.</text>
</comment>
<reference evidence="2 3" key="1">
    <citation type="submission" date="2017-09" db="EMBL/GenBank/DDBJ databases">
        <title>Sphingomonas panjinensis sp.nov., isolated from oil-contaminated soil.</title>
        <authorList>
            <person name="Wang L."/>
            <person name="Chen L."/>
        </authorList>
    </citation>
    <scope>NUCLEOTIDE SEQUENCE [LARGE SCALE GENOMIC DNA]</scope>
    <source>
        <strain evidence="2 3">FW-11</strain>
    </source>
</reference>
<protein>
    <submittedName>
        <fullName evidence="2">Uncharacterized protein</fullName>
    </submittedName>
</protein>
<keyword evidence="3" id="KW-1185">Reference proteome</keyword>
<organism evidence="2 3">
    <name type="scientific">Sphingomonas oleivorans</name>
    <dbReference type="NCBI Taxonomy" id="1735121"/>
    <lineage>
        <taxon>Bacteria</taxon>
        <taxon>Pseudomonadati</taxon>
        <taxon>Pseudomonadota</taxon>
        <taxon>Alphaproteobacteria</taxon>
        <taxon>Sphingomonadales</taxon>
        <taxon>Sphingomonadaceae</taxon>
        <taxon>Sphingomonas</taxon>
    </lineage>
</organism>